<feature type="binding site" evidence="5">
    <location>
        <position position="55"/>
    </location>
    <ligand>
        <name>ATP</name>
        <dbReference type="ChEBI" id="CHEBI:30616"/>
    </ligand>
</feature>
<keyword evidence="4 5" id="KW-0067">ATP-binding</keyword>
<dbReference type="InterPro" id="IPR000719">
    <property type="entry name" value="Prot_kinase_dom"/>
</dbReference>
<dbReference type="PANTHER" id="PTHR43289:SF34">
    <property type="entry name" value="SERINE_THREONINE-PROTEIN KINASE YBDM-RELATED"/>
    <property type="match status" value="1"/>
</dbReference>
<dbReference type="GO" id="GO:0005524">
    <property type="term" value="F:ATP binding"/>
    <property type="evidence" value="ECO:0007669"/>
    <property type="project" value="UniProtKB-UniRule"/>
</dbReference>
<dbReference type="STRING" id="927083.DB32_000880"/>
<keyword evidence="7" id="KW-0472">Membrane</keyword>
<keyword evidence="3 9" id="KW-0418">Kinase</keyword>
<sequence length="497" mass="52329">MTSARATSEPIGALPEGTRFGRYRTVARIGGGGMAEVYLASLVGELGFAQSFVLKRILPELAGDERFVAMLADEARLAAHVRHRSVAQVIELVSTPELAIVMELVEGETLAGLLRATAASGVRLPVHVIAYVVAEIAAGLHAAHTIVDGSGAPLNLVHRDVSPSNVMITLDGSVKLLDFGVAAAEGRLARTRTGELKGKLAYTAPEALDGGRPDARWDVFSLGCVLWEALTGERLFKRESEAATIRAVLDGEIAAPSVLAPDVTPALDRACLAALARDPAARTSSMAELRAQLLPFVTSSSADDAAALLRAHCRARLDAMAALRRGADTSFAPIAAEGESRVRITQSGRARSNRGWWLAALAVVAFAAVGGVLAARATPAAVVPVASTTMAVPPPIVSASPSPERASPSDERESPPPAPVRAIRVSSTPRAEVREGDVVLGRTPLSLDVATPREITLHQPRFRPARVRLSPSSPESVEVTLSRARGGQSRDDYDLWD</sequence>
<gene>
    <name evidence="9" type="ORF">DB32_000880</name>
</gene>
<name>A0A0F6VZN4_9BACT</name>
<feature type="region of interest" description="Disordered" evidence="6">
    <location>
        <begin position="460"/>
        <end position="497"/>
    </location>
</feature>
<dbReference type="PROSITE" id="PS00107">
    <property type="entry name" value="PROTEIN_KINASE_ATP"/>
    <property type="match status" value="1"/>
</dbReference>
<feature type="transmembrane region" description="Helical" evidence="7">
    <location>
        <begin position="355"/>
        <end position="375"/>
    </location>
</feature>
<feature type="compositionally biased region" description="Low complexity" evidence="6">
    <location>
        <begin position="392"/>
        <end position="406"/>
    </location>
</feature>
<dbReference type="Gene3D" id="3.30.200.20">
    <property type="entry name" value="Phosphorylase Kinase, domain 1"/>
    <property type="match status" value="1"/>
</dbReference>
<evidence type="ECO:0000313" key="9">
    <source>
        <dbReference type="EMBL" id="AKF03731.1"/>
    </source>
</evidence>
<dbReference type="Pfam" id="PF00069">
    <property type="entry name" value="Pkinase"/>
    <property type="match status" value="1"/>
</dbReference>
<dbReference type="RefSeq" id="WP_053231158.1">
    <property type="nucleotide sequence ID" value="NZ_CP011125.1"/>
</dbReference>
<feature type="region of interest" description="Disordered" evidence="6">
    <location>
        <begin position="392"/>
        <end position="437"/>
    </location>
</feature>
<dbReference type="PROSITE" id="PS50011">
    <property type="entry name" value="PROTEIN_KINASE_DOM"/>
    <property type="match status" value="1"/>
</dbReference>
<dbReference type="InterPro" id="IPR011009">
    <property type="entry name" value="Kinase-like_dom_sf"/>
</dbReference>
<evidence type="ECO:0000259" key="8">
    <source>
        <dbReference type="PROSITE" id="PS50011"/>
    </source>
</evidence>
<evidence type="ECO:0000256" key="4">
    <source>
        <dbReference type="ARBA" id="ARBA00022840"/>
    </source>
</evidence>
<dbReference type="Gene3D" id="1.10.510.10">
    <property type="entry name" value="Transferase(Phosphotransferase) domain 1"/>
    <property type="match status" value="1"/>
</dbReference>
<organism evidence="9 10">
    <name type="scientific">Sandaracinus amylolyticus</name>
    <dbReference type="NCBI Taxonomy" id="927083"/>
    <lineage>
        <taxon>Bacteria</taxon>
        <taxon>Pseudomonadati</taxon>
        <taxon>Myxococcota</taxon>
        <taxon>Polyangia</taxon>
        <taxon>Polyangiales</taxon>
        <taxon>Sandaracinaceae</taxon>
        <taxon>Sandaracinus</taxon>
    </lineage>
</organism>
<keyword evidence="7" id="KW-0812">Transmembrane</keyword>
<dbReference type="EMBL" id="CP011125">
    <property type="protein sequence ID" value="AKF03731.1"/>
    <property type="molecule type" value="Genomic_DNA"/>
</dbReference>
<reference evidence="9 10" key="1">
    <citation type="submission" date="2015-03" db="EMBL/GenBank/DDBJ databases">
        <title>Genome assembly of Sandaracinus amylolyticus DSM 53668.</title>
        <authorList>
            <person name="Sharma G."/>
            <person name="Subramanian S."/>
        </authorList>
    </citation>
    <scope>NUCLEOTIDE SEQUENCE [LARGE SCALE GENOMIC DNA]</scope>
    <source>
        <strain evidence="9 10">DSM 53668</strain>
    </source>
</reference>
<evidence type="ECO:0000256" key="3">
    <source>
        <dbReference type="ARBA" id="ARBA00022777"/>
    </source>
</evidence>
<dbReference type="AlphaFoldDB" id="A0A0F6VZN4"/>
<evidence type="ECO:0000256" key="1">
    <source>
        <dbReference type="ARBA" id="ARBA00022679"/>
    </source>
</evidence>
<protein>
    <submittedName>
        <fullName evidence="9">Serine/threonine protein kinase</fullName>
    </submittedName>
</protein>
<evidence type="ECO:0000256" key="2">
    <source>
        <dbReference type="ARBA" id="ARBA00022741"/>
    </source>
</evidence>
<dbReference type="InterPro" id="IPR008266">
    <property type="entry name" value="Tyr_kinase_AS"/>
</dbReference>
<keyword evidence="2 5" id="KW-0547">Nucleotide-binding</keyword>
<dbReference type="OrthoDB" id="9801841at2"/>
<dbReference type="KEGG" id="samy:DB32_000880"/>
<proteinExistence type="predicted"/>
<dbReference type="PROSITE" id="PS00109">
    <property type="entry name" value="PROTEIN_KINASE_TYR"/>
    <property type="match status" value="1"/>
</dbReference>
<dbReference type="SUPFAM" id="SSF56112">
    <property type="entry name" value="Protein kinase-like (PK-like)"/>
    <property type="match status" value="1"/>
</dbReference>
<evidence type="ECO:0000256" key="6">
    <source>
        <dbReference type="SAM" id="MobiDB-lite"/>
    </source>
</evidence>
<dbReference type="GO" id="GO:0004674">
    <property type="term" value="F:protein serine/threonine kinase activity"/>
    <property type="evidence" value="ECO:0007669"/>
    <property type="project" value="UniProtKB-KW"/>
</dbReference>
<dbReference type="CDD" id="cd14014">
    <property type="entry name" value="STKc_PknB_like"/>
    <property type="match status" value="1"/>
</dbReference>
<evidence type="ECO:0000256" key="7">
    <source>
        <dbReference type="SAM" id="Phobius"/>
    </source>
</evidence>
<evidence type="ECO:0000313" key="10">
    <source>
        <dbReference type="Proteomes" id="UP000034883"/>
    </source>
</evidence>
<feature type="compositionally biased region" description="Basic and acidic residues" evidence="6">
    <location>
        <begin position="488"/>
        <end position="497"/>
    </location>
</feature>
<dbReference type="Proteomes" id="UP000034883">
    <property type="component" value="Chromosome"/>
</dbReference>
<keyword evidence="10" id="KW-1185">Reference proteome</keyword>
<evidence type="ECO:0000256" key="5">
    <source>
        <dbReference type="PROSITE-ProRule" id="PRU10141"/>
    </source>
</evidence>
<keyword evidence="9" id="KW-0723">Serine/threonine-protein kinase</keyword>
<dbReference type="PANTHER" id="PTHR43289">
    <property type="entry name" value="MITOGEN-ACTIVATED PROTEIN KINASE KINASE KINASE 20-RELATED"/>
    <property type="match status" value="1"/>
</dbReference>
<accession>A0A0F6VZN4</accession>
<dbReference type="InterPro" id="IPR017441">
    <property type="entry name" value="Protein_kinase_ATP_BS"/>
</dbReference>
<keyword evidence="7" id="KW-1133">Transmembrane helix</keyword>
<feature type="domain" description="Protein kinase" evidence="8">
    <location>
        <begin position="23"/>
        <end position="297"/>
    </location>
</feature>
<keyword evidence="1" id="KW-0808">Transferase</keyword>